<keyword evidence="2 7" id="KW-0963">Cytoplasm</keyword>
<evidence type="ECO:0000256" key="6">
    <source>
        <dbReference type="ARBA" id="ARBA00022884"/>
    </source>
</evidence>
<dbReference type="Gene3D" id="2.40.50.140">
    <property type="entry name" value="Nucleic acid-binding proteins"/>
    <property type="match status" value="2"/>
</dbReference>
<keyword evidence="3 7" id="KW-0540">Nuclease</keyword>
<dbReference type="SMART" id="SM00316">
    <property type="entry name" value="S1"/>
    <property type="match status" value="1"/>
</dbReference>
<protein>
    <recommendedName>
        <fullName evidence="7">Ribonuclease R</fullName>
        <shortName evidence="7">RNase R</shortName>
        <ecNumber evidence="7">3.1.13.1</ecNumber>
    </recommendedName>
</protein>
<evidence type="ECO:0000313" key="9">
    <source>
        <dbReference type="EMBL" id="VEU61074.1"/>
    </source>
</evidence>
<proteinExistence type="inferred from homology"/>
<accession>A0A449AA39</accession>
<dbReference type="InterPro" id="IPR004476">
    <property type="entry name" value="RNase_II/RNase_R"/>
</dbReference>
<keyword evidence="6 7" id="KW-0694">RNA-binding</keyword>
<dbReference type="GO" id="GO:0003723">
    <property type="term" value="F:RNA binding"/>
    <property type="evidence" value="ECO:0007669"/>
    <property type="project" value="UniProtKB-UniRule"/>
</dbReference>
<comment type="catalytic activity">
    <reaction evidence="1 7">
        <text>Exonucleolytic cleavage in the 3'- to 5'-direction to yield nucleoside 5'-phosphates.</text>
        <dbReference type="EC" id="3.1.13.1"/>
    </reaction>
</comment>
<dbReference type="SUPFAM" id="SSF50249">
    <property type="entry name" value="Nucleic acid-binding proteins"/>
    <property type="match status" value="2"/>
</dbReference>
<keyword evidence="4 7" id="KW-0378">Hydrolase</keyword>
<comment type="similarity">
    <text evidence="7">Belongs to the RNR ribonuclease family. RNase R subfamily.</text>
</comment>
<dbReference type="Pfam" id="PF00575">
    <property type="entry name" value="S1"/>
    <property type="match status" value="1"/>
</dbReference>
<name>A0A449AA39_9BACT</name>
<gene>
    <name evidence="9" type="primary">vacB</name>
    <name evidence="7" type="synonym">rnr</name>
    <name evidence="9" type="ORF">NCTC10122_00666</name>
</gene>
<dbReference type="InterPro" id="IPR003029">
    <property type="entry name" value="S1_domain"/>
</dbReference>
<dbReference type="RefSeq" id="WP_129687886.1">
    <property type="nucleotide sequence ID" value="NZ_LR214970.1"/>
</dbReference>
<dbReference type="GO" id="GO:0008859">
    <property type="term" value="F:exoribonuclease II activity"/>
    <property type="evidence" value="ECO:0007669"/>
    <property type="project" value="UniProtKB-UniRule"/>
</dbReference>
<dbReference type="PANTHER" id="PTHR23355">
    <property type="entry name" value="RIBONUCLEASE"/>
    <property type="match status" value="1"/>
</dbReference>
<evidence type="ECO:0000256" key="7">
    <source>
        <dbReference type="HAMAP-Rule" id="MF_01895"/>
    </source>
</evidence>
<comment type="subcellular location">
    <subcellularLocation>
        <location evidence="7">Cytoplasm</location>
    </subcellularLocation>
</comment>
<evidence type="ECO:0000256" key="2">
    <source>
        <dbReference type="ARBA" id="ARBA00022490"/>
    </source>
</evidence>
<sequence length="724" mass="83480">MTLIEKIHDYVKAKPNCNFLSIAKGLQIPFNKNHELTSSINKMLDENLLVKTRDQTFVAVVFECEIEGQIRFAQDGKFGFINIQTEDEEEKISYFVPSNNFNNSLSGDIVKAAVYKQLDGSEKTFASVLAVTERNATKISGVLELHNSYLSFKPLKKEFAGHKFIINEFKQDARINDVVIAKIKSIKDKIIEIDIIEKVSNVEDPLCYVKTLLSERELPKGFEKNVLDEANKIPDKVQTKDLKNRVDFRNDLVVTIDGEYTKDFDDAINVKKIDNKFYELAVHIADVSYYVQENSEIDKEALKRGTSTYLANQVIPMLPEKLSNGICSLNPNEDRLTMSIIIKIDNYGQTVDAKLVPGIINSKYRLTYNRVNEFIQNNKKFDNNELNKMLSLCYELTQKLRKVKNEEGYIDFEIEEPKIIFDKDNNIVDVVCDKSGESEKMIEDFMVRANEETAKILSKHKIPILYRVHESPSEEKLNYFKNVMNVLNIKVDIDSNNISPKSFQNTIEKIKQQRFDSFLQIMFLRAMSKAIYDPNNIGHFGLASEFYCHFTSPIRRYPDLMVHRAIRDVLFNNDRTKIEHLNKILPVIAKQNSDSETSAMQVERDTNDLLYASYFRDKIGQSFNCQIVSVVKFGVFVEFDNKTNALVHVSTMSDDNYQANFELTELVGEKTKNKYRLGDKVSVVITKTDPINGKVDACFVKNYADYYSNIKKRFNNDKKGRFFK</sequence>
<dbReference type="SMART" id="SM00955">
    <property type="entry name" value="RNB"/>
    <property type="match status" value="1"/>
</dbReference>
<dbReference type="EC" id="3.1.13.1" evidence="7"/>
<dbReference type="InterPro" id="IPR011805">
    <property type="entry name" value="RNase_R"/>
</dbReference>
<dbReference type="EMBL" id="LR214970">
    <property type="protein sequence ID" value="VEU61074.1"/>
    <property type="molecule type" value="Genomic_DNA"/>
</dbReference>
<evidence type="ECO:0000256" key="3">
    <source>
        <dbReference type="ARBA" id="ARBA00022722"/>
    </source>
</evidence>
<evidence type="ECO:0000259" key="8">
    <source>
        <dbReference type="PROSITE" id="PS50126"/>
    </source>
</evidence>
<dbReference type="PROSITE" id="PS50126">
    <property type="entry name" value="S1"/>
    <property type="match status" value="1"/>
</dbReference>
<dbReference type="HAMAP" id="MF_01895">
    <property type="entry name" value="RNase_R"/>
    <property type="match status" value="1"/>
</dbReference>
<dbReference type="NCBIfam" id="TIGR00358">
    <property type="entry name" value="3_prime_RNase"/>
    <property type="match status" value="1"/>
</dbReference>
<dbReference type="PANTHER" id="PTHR23355:SF9">
    <property type="entry name" value="DIS3-LIKE EXONUCLEASE 2"/>
    <property type="match status" value="1"/>
</dbReference>
<evidence type="ECO:0000313" key="10">
    <source>
        <dbReference type="Proteomes" id="UP000290942"/>
    </source>
</evidence>
<dbReference type="Pfam" id="PF00773">
    <property type="entry name" value="RNB"/>
    <property type="match status" value="1"/>
</dbReference>
<dbReference type="NCBIfam" id="TIGR02063">
    <property type="entry name" value="RNase_R"/>
    <property type="match status" value="1"/>
</dbReference>
<reference evidence="9 10" key="1">
    <citation type="submission" date="2019-01" db="EMBL/GenBank/DDBJ databases">
        <authorList>
            <consortium name="Pathogen Informatics"/>
        </authorList>
    </citation>
    <scope>NUCLEOTIDE SEQUENCE [LARGE SCALE GENOMIC DNA]</scope>
    <source>
        <strain evidence="9 10">NCTC10122</strain>
    </source>
</reference>
<dbReference type="GO" id="GO:0006402">
    <property type="term" value="P:mRNA catabolic process"/>
    <property type="evidence" value="ECO:0007669"/>
    <property type="project" value="TreeGrafter"/>
</dbReference>
<feature type="domain" description="S1 motif" evidence="8">
    <location>
        <begin position="620"/>
        <end position="700"/>
    </location>
</feature>
<dbReference type="AlphaFoldDB" id="A0A449AA39"/>
<evidence type="ECO:0000256" key="4">
    <source>
        <dbReference type="ARBA" id="ARBA00022801"/>
    </source>
</evidence>
<keyword evidence="5 7" id="KW-0269">Exonuclease</keyword>
<evidence type="ECO:0000256" key="1">
    <source>
        <dbReference type="ARBA" id="ARBA00001849"/>
    </source>
</evidence>
<dbReference type="InterPro" id="IPR012340">
    <property type="entry name" value="NA-bd_OB-fold"/>
</dbReference>
<dbReference type="InterPro" id="IPR050180">
    <property type="entry name" value="RNR_Ribonuclease"/>
</dbReference>
<dbReference type="GO" id="GO:0005829">
    <property type="term" value="C:cytosol"/>
    <property type="evidence" value="ECO:0007669"/>
    <property type="project" value="TreeGrafter"/>
</dbReference>
<evidence type="ECO:0000256" key="5">
    <source>
        <dbReference type="ARBA" id="ARBA00022839"/>
    </source>
</evidence>
<dbReference type="InterPro" id="IPR001900">
    <property type="entry name" value="RNase_II/R"/>
</dbReference>
<dbReference type="CDD" id="cd04471">
    <property type="entry name" value="S1_RNase_R"/>
    <property type="match status" value="1"/>
</dbReference>
<dbReference type="Proteomes" id="UP000290942">
    <property type="component" value="Chromosome"/>
</dbReference>
<comment type="function">
    <text evidence="7">3'-5' exoribonuclease that releases 5'-nucleoside monophosphates and is involved in maturation of structured RNAs.</text>
</comment>
<organism evidence="9 10">
    <name type="scientific">Mycoplasmopsis bovigenitalium</name>
    <dbReference type="NCBI Taxonomy" id="2112"/>
    <lineage>
        <taxon>Bacteria</taxon>
        <taxon>Bacillati</taxon>
        <taxon>Mycoplasmatota</taxon>
        <taxon>Mycoplasmoidales</taxon>
        <taxon>Metamycoplasmataceae</taxon>
        <taxon>Mycoplasmopsis</taxon>
    </lineage>
</organism>